<sequence>MILGSRHCWSTHARFEHPVITQAIEELERLLQQQPEVGRTDIQGDDIYVSIMEIDAKSLDEQVAEKHESYIDVHYLIEGEEILGWAPLVADMEPLQPYDAEGEYALYTPAKNEVLLTLHPGMFAVFFPHDLHRPSMGESGKIKKAVIKIHVGLLARDSN</sequence>
<evidence type="ECO:0000313" key="2">
    <source>
        <dbReference type="Proteomes" id="UP001519288"/>
    </source>
</evidence>
<dbReference type="InterPro" id="IPR037012">
    <property type="entry name" value="NanQ/TabA/YiaL_sf"/>
</dbReference>
<reference evidence="1 2" key="1">
    <citation type="submission" date="2021-03" db="EMBL/GenBank/DDBJ databases">
        <title>Genomic Encyclopedia of Type Strains, Phase IV (KMG-IV): sequencing the most valuable type-strain genomes for metagenomic binning, comparative biology and taxonomic classification.</title>
        <authorList>
            <person name="Goeker M."/>
        </authorList>
    </citation>
    <scope>NUCLEOTIDE SEQUENCE [LARGE SCALE GENOMIC DNA]</scope>
    <source>
        <strain evidence="1 2">DSM 26806</strain>
    </source>
</reference>
<keyword evidence="2" id="KW-1185">Reference proteome</keyword>
<dbReference type="PANTHER" id="PTHR34986:SF1">
    <property type="entry name" value="PROTEIN YIAL"/>
    <property type="match status" value="1"/>
</dbReference>
<dbReference type="EMBL" id="JAGGLD010000006">
    <property type="protein sequence ID" value="MBP2002168.1"/>
    <property type="molecule type" value="Genomic_DNA"/>
</dbReference>
<gene>
    <name evidence="1" type="ORF">J2Z69_003225</name>
</gene>
<dbReference type="RefSeq" id="WP_209864733.1">
    <property type="nucleotide sequence ID" value="NZ_JAGGLD010000006.1"/>
</dbReference>
<dbReference type="NCBIfam" id="TIGR00022">
    <property type="entry name" value="YhcH/YjgK/YiaL family protein"/>
    <property type="match status" value="1"/>
</dbReference>
<dbReference type="SUPFAM" id="SSF51197">
    <property type="entry name" value="Clavaminate synthase-like"/>
    <property type="match status" value="1"/>
</dbReference>
<evidence type="ECO:0000313" key="1">
    <source>
        <dbReference type="EMBL" id="MBP2002168.1"/>
    </source>
</evidence>
<dbReference type="PANTHER" id="PTHR34986">
    <property type="entry name" value="EVOLVED BETA-GALACTOSIDASE SUBUNIT BETA"/>
    <property type="match status" value="1"/>
</dbReference>
<dbReference type="Proteomes" id="UP001519288">
    <property type="component" value="Unassembled WGS sequence"/>
</dbReference>
<comment type="caution">
    <text evidence="1">The sequence shown here is derived from an EMBL/GenBank/DDBJ whole genome shotgun (WGS) entry which is preliminary data.</text>
</comment>
<name>A0ABS4JKD3_9BACL</name>
<organism evidence="1 2">
    <name type="scientific">Paenibacillus shirakamiensis</name>
    <dbReference type="NCBI Taxonomy" id="1265935"/>
    <lineage>
        <taxon>Bacteria</taxon>
        <taxon>Bacillati</taxon>
        <taxon>Bacillota</taxon>
        <taxon>Bacilli</taxon>
        <taxon>Bacillales</taxon>
        <taxon>Paenibacillaceae</taxon>
        <taxon>Paenibacillus</taxon>
    </lineage>
</organism>
<dbReference type="Gene3D" id="2.60.120.370">
    <property type="entry name" value="YhcH/YjgK/YiaL"/>
    <property type="match status" value="1"/>
</dbReference>
<proteinExistence type="predicted"/>
<dbReference type="InterPro" id="IPR004375">
    <property type="entry name" value="NanQ/TabA/YiaL"/>
</dbReference>
<dbReference type="Pfam" id="PF04074">
    <property type="entry name" value="DUF386"/>
    <property type="match status" value="1"/>
</dbReference>
<accession>A0ABS4JKD3</accession>
<protein>
    <submittedName>
        <fullName evidence="1">YhcH/YjgK/YiaL family protein</fullName>
    </submittedName>
</protein>